<organism evidence="10 11">
    <name type="scientific">Capitella teleta</name>
    <name type="common">Polychaete worm</name>
    <dbReference type="NCBI Taxonomy" id="283909"/>
    <lineage>
        <taxon>Eukaryota</taxon>
        <taxon>Metazoa</taxon>
        <taxon>Spiralia</taxon>
        <taxon>Lophotrochozoa</taxon>
        <taxon>Annelida</taxon>
        <taxon>Polychaeta</taxon>
        <taxon>Sedentaria</taxon>
        <taxon>Scolecida</taxon>
        <taxon>Capitellidae</taxon>
        <taxon>Capitella</taxon>
    </lineage>
</organism>
<protein>
    <recommendedName>
        <fullName evidence="9">Carbohydrate sulfotransferase</fullName>
        <ecNumber evidence="9">2.8.2.-</ecNumber>
    </recommendedName>
</protein>
<reference evidence="11" key="1">
    <citation type="submission" date="2012-12" db="EMBL/GenBank/DDBJ databases">
        <authorList>
            <person name="Hellsten U."/>
            <person name="Grimwood J."/>
            <person name="Chapman J.A."/>
            <person name="Shapiro H."/>
            <person name="Aerts A."/>
            <person name="Otillar R.P."/>
            <person name="Terry A.Y."/>
            <person name="Boore J.L."/>
            <person name="Simakov O."/>
            <person name="Marletaz F."/>
            <person name="Cho S.-J."/>
            <person name="Edsinger-Gonzales E."/>
            <person name="Havlak P."/>
            <person name="Kuo D.-H."/>
            <person name="Larsson T."/>
            <person name="Lv J."/>
            <person name="Arendt D."/>
            <person name="Savage R."/>
            <person name="Osoegawa K."/>
            <person name="de Jong P."/>
            <person name="Lindberg D.R."/>
            <person name="Seaver E.C."/>
            <person name="Weisblat D.A."/>
            <person name="Putnam N.H."/>
            <person name="Grigoriev I.V."/>
            <person name="Rokhsar D.S."/>
        </authorList>
    </citation>
    <scope>NUCLEOTIDE SEQUENCE</scope>
    <source>
        <strain evidence="11">I ESC-2004</strain>
    </source>
</reference>
<reference evidence="11" key="2">
    <citation type="journal article" date="2013" name="Nature">
        <title>Insights into bilaterian evolution from three spiralian genomes.</title>
        <authorList>
            <person name="Simakov O."/>
            <person name="Marletaz F."/>
            <person name="Cho S.J."/>
            <person name="Edsinger-Gonzales E."/>
            <person name="Havlak P."/>
            <person name="Hellsten U."/>
            <person name="Kuo D.H."/>
            <person name="Larsson T."/>
            <person name="Lv J."/>
            <person name="Arendt D."/>
            <person name="Savage R."/>
            <person name="Osoegawa K."/>
            <person name="de Jong P."/>
            <person name="Grimwood J."/>
            <person name="Chapman J.A."/>
            <person name="Shapiro H."/>
            <person name="Aerts A."/>
            <person name="Otillar R.P."/>
            <person name="Terry A.Y."/>
            <person name="Boore J.L."/>
            <person name="Grigoriev I.V."/>
            <person name="Lindberg D.R."/>
            <person name="Seaver E.C."/>
            <person name="Weisblat D.A."/>
            <person name="Putnam N.H."/>
            <person name="Rokhsar D.S."/>
        </authorList>
    </citation>
    <scope>NUCLEOTIDE SEQUENCE</scope>
    <source>
        <strain evidence="11">I ESC-2004</strain>
    </source>
</reference>
<dbReference type="PANTHER" id="PTHR12137">
    <property type="entry name" value="CARBOHYDRATE SULFOTRANSFERASE"/>
    <property type="match status" value="1"/>
</dbReference>
<evidence type="ECO:0000256" key="1">
    <source>
        <dbReference type="ARBA" id="ARBA00004323"/>
    </source>
</evidence>
<comment type="similarity">
    <text evidence="2 9">Belongs to the sulfotransferase 2 family.</text>
</comment>
<keyword evidence="7" id="KW-0472">Membrane</keyword>
<keyword evidence="6 9" id="KW-0333">Golgi apparatus</keyword>
<evidence type="ECO:0000256" key="2">
    <source>
        <dbReference type="ARBA" id="ARBA00006339"/>
    </source>
</evidence>
<comment type="subcellular location">
    <subcellularLocation>
        <location evidence="1 9">Golgi apparatus membrane</location>
        <topology evidence="1 9">Single-pass type II membrane protein</topology>
    </subcellularLocation>
</comment>
<evidence type="ECO:0000256" key="5">
    <source>
        <dbReference type="ARBA" id="ARBA00022989"/>
    </source>
</evidence>
<dbReference type="SUPFAM" id="SSF52540">
    <property type="entry name" value="P-loop containing nucleoside triphosphate hydrolases"/>
    <property type="match status" value="1"/>
</dbReference>
<proteinExistence type="inferred from homology"/>
<dbReference type="GO" id="GO:0000139">
    <property type="term" value="C:Golgi membrane"/>
    <property type="evidence" value="ECO:0007669"/>
    <property type="project" value="UniProtKB-SubCell"/>
</dbReference>
<evidence type="ECO:0000256" key="4">
    <source>
        <dbReference type="ARBA" id="ARBA00022692"/>
    </source>
</evidence>
<keyword evidence="4" id="KW-0812">Transmembrane</keyword>
<keyword evidence="8 9" id="KW-0325">Glycoprotein</keyword>
<dbReference type="InterPro" id="IPR005331">
    <property type="entry name" value="Sulfotransferase"/>
</dbReference>
<dbReference type="GO" id="GO:0008146">
    <property type="term" value="F:sulfotransferase activity"/>
    <property type="evidence" value="ECO:0007669"/>
    <property type="project" value="InterPro"/>
</dbReference>
<dbReference type="InterPro" id="IPR027417">
    <property type="entry name" value="P-loop_NTPase"/>
</dbReference>
<sequence>MANLNAKCQKYPELQNPTSFFAHTKVDEKHKVIICVVPKAAGTSIHNMMHLTMTGELAPDPNHCGESCWENAGVWPLSHYPAVERMKRIRDYHKIIVVRNPFERLVSCWNDKFRHRGASLHNRVHGFRLIDRIRKNYSEPIRNELKKEMTFKEFVMLIENYELNDPQFHDDHWKPMHDICQPCFMNYDYMVRVETLNRDAKHILEKLELDMANFPHFNSNRESISQLTKDLPIYNDLTDNLKNILQNYYKRDMDLFGYQWNNSTNLASCDNYDSSEGGTCC</sequence>
<keyword evidence="11" id="KW-1185">Reference proteome</keyword>
<dbReference type="OMA" id="TSWFYNI"/>
<keyword evidence="3 9" id="KW-0808">Transferase</keyword>
<dbReference type="Pfam" id="PF03567">
    <property type="entry name" value="Sulfotransfer_2"/>
    <property type="match status" value="1"/>
</dbReference>
<dbReference type="PANTHER" id="PTHR12137:SF54">
    <property type="entry name" value="CARBOHYDRATE SULFOTRANSFERASE"/>
    <property type="match status" value="1"/>
</dbReference>
<dbReference type="EC" id="2.8.2.-" evidence="9"/>
<dbReference type="InterPro" id="IPR018011">
    <property type="entry name" value="Carb_sulfotrans_8-10"/>
</dbReference>
<keyword evidence="5" id="KW-1133">Transmembrane helix</keyword>
<name>X2BBX1_CAPTE</name>
<evidence type="ECO:0000313" key="10">
    <source>
        <dbReference type="EnsemblMetazoa" id="CapteP93264"/>
    </source>
</evidence>
<dbReference type="Proteomes" id="UP000014760">
    <property type="component" value="Unassembled WGS sequence"/>
</dbReference>
<reference evidence="10" key="3">
    <citation type="submission" date="2015-06" db="UniProtKB">
        <authorList>
            <consortium name="EnsemblMetazoa"/>
        </authorList>
    </citation>
    <scope>IDENTIFICATION</scope>
</reference>
<dbReference type="EnsemblMetazoa" id="CapteT93264">
    <property type="protein sequence ID" value="CapteP93264"/>
    <property type="gene ID" value="CapteG93264"/>
</dbReference>
<evidence type="ECO:0000256" key="9">
    <source>
        <dbReference type="RuleBase" id="RU364020"/>
    </source>
</evidence>
<dbReference type="EMBL" id="AMQN01000081">
    <property type="status" value="NOT_ANNOTATED_CDS"/>
    <property type="molecule type" value="Genomic_DNA"/>
</dbReference>
<dbReference type="OrthoDB" id="6117100at2759"/>
<evidence type="ECO:0000256" key="6">
    <source>
        <dbReference type="ARBA" id="ARBA00023034"/>
    </source>
</evidence>
<dbReference type="HOGENOM" id="CLU_043398_0_0_1"/>
<dbReference type="AlphaFoldDB" id="X2BBX1"/>
<keyword evidence="9" id="KW-0119">Carbohydrate metabolism</keyword>
<dbReference type="GO" id="GO:0016051">
    <property type="term" value="P:carbohydrate biosynthetic process"/>
    <property type="evidence" value="ECO:0007669"/>
    <property type="project" value="InterPro"/>
</dbReference>
<evidence type="ECO:0000256" key="8">
    <source>
        <dbReference type="ARBA" id="ARBA00023180"/>
    </source>
</evidence>
<accession>X2BBX1</accession>
<evidence type="ECO:0000313" key="11">
    <source>
        <dbReference type="Proteomes" id="UP000014760"/>
    </source>
</evidence>
<keyword evidence="9" id="KW-0735">Signal-anchor</keyword>
<evidence type="ECO:0000256" key="7">
    <source>
        <dbReference type="ARBA" id="ARBA00023136"/>
    </source>
</evidence>
<evidence type="ECO:0000256" key="3">
    <source>
        <dbReference type="ARBA" id="ARBA00022679"/>
    </source>
</evidence>